<dbReference type="GeneID" id="85358330"/>
<comment type="caution">
    <text evidence="2">The sequence shown here is derived from an EMBL/GenBank/DDBJ whole genome shotgun (WGS) entry which is preliminary data.</text>
</comment>
<evidence type="ECO:0000313" key="2">
    <source>
        <dbReference type="EMBL" id="KAK0438733.1"/>
    </source>
</evidence>
<proteinExistence type="predicted"/>
<evidence type="ECO:0000256" key="1">
    <source>
        <dbReference type="SAM" id="SignalP"/>
    </source>
</evidence>
<name>A0AA39JDR4_ARMTA</name>
<organism evidence="2 3">
    <name type="scientific">Armillaria tabescens</name>
    <name type="common">Ringless honey mushroom</name>
    <name type="synonym">Agaricus tabescens</name>
    <dbReference type="NCBI Taxonomy" id="1929756"/>
    <lineage>
        <taxon>Eukaryota</taxon>
        <taxon>Fungi</taxon>
        <taxon>Dikarya</taxon>
        <taxon>Basidiomycota</taxon>
        <taxon>Agaricomycotina</taxon>
        <taxon>Agaricomycetes</taxon>
        <taxon>Agaricomycetidae</taxon>
        <taxon>Agaricales</taxon>
        <taxon>Marasmiineae</taxon>
        <taxon>Physalacriaceae</taxon>
        <taxon>Desarmillaria</taxon>
    </lineage>
</organism>
<dbReference type="Proteomes" id="UP001175211">
    <property type="component" value="Unassembled WGS sequence"/>
</dbReference>
<keyword evidence="1" id="KW-0732">Signal</keyword>
<feature type="chain" id="PRO_5041443972" description="Secreted protein" evidence="1">
    <location>
        <begin position="29"/>
        <end position="92"/>
    </location>
</feature>
<dbReference type="EMBL" id="JAUEPS010000094">
    <property type="protein sequence ID" value="KAK0438733.1"/>
    <property type="molecule type" value="Genomic_DNA"/>
</dbReference>
<evidence type="ECO:0008006" key="4">
    <source>
        <dbReference type="Google" id="ProtNLM"/>
    </source>
</evidence>
<keyword evidence="3" id="KW-1185">Reference proteome</keyword>
<sequence length="92" mass="10038">MSNRPTRMTITMMTSGLCRLSLLCVALTAPRLRGMLGCEMLPRRMLDDVHAPGCSPLRHALSSPSSFTVAGNARLRSLIVIESVLTSVMDTY</sequence>
<protein>
    <recommendedName>
        <fullName evidence="4">Secreted protein</fullName>
    </recommendedName>
</protein>
<accession>A0AA39JDR4</accession>
<evidence type="ECO:0000313" key="3">
    <source>
        <dbReference type="Proteomes" id="UP001175211"/>
    </source>
</evidence>
<gene>
    <name evidence="2" type="ORF">EV420DRAFT_1585435</name>
</gene>
<dbReference type="RefSeq" id="XP_060323042.1">
    <property type="nucleotide sequence ID" value="XM_060474782.1"/>
</dbReference>
<dbReference type="AlphaFoldDB" id="A0AA39JDR4"/>
<feature type="signal peptide" evidence="1">
    <location>
        <begin position="1"/>
        <end position="28"/>
    </location>
</feature>
<reference evidence="2" key="1">
    <citation type="submission" date="2023-06" db="EMBL/GenBank/DDBJ databases">
        <authorList>
            <consortium name="Lawrence Berkeley National Laboratory"/>
            <person name="Ahrendt S."/>
            <person name="Sahu N."/>
            <person name="Indic B."/>
            <person name="Wong-Bajracharya J."/>
            <person name="Merenyi Z."/>
            <person name="Ke H.-M."/>
            <person name="Monk M."/>
            <person name="Kocsube S."/>
            <person name="Drula E."/>
            <person name="Lipzen A."/>
            <person name="Balint B."/>
            <person name="Henrissat B."/>
            <person name="Andreopoulos B."/>
            <person name="Martin F.M."/>
            <person name="Harder C.B."/>
            <person name="Rigling D."/>
            <person name="Ford K.L."/>
            <person name="Foster G.D."/>
            <person name="Pangilinan J."/>
            <person name="Papanicolaou A."/>
            <person name="Barry K."/>
            <person name="LaButti K."/>
            <person name="Viragh M."/>
            <person name="Koriabine M."/>
            <person name="Yan M."/>
            <person name="Riley R."/>
            <person name="Champramary S."/>
            <person name="Plett K.L."/>
            <person name="Tsai I.J."/>
            <person name="Slot J."/>
            <person name="Sipos G."/>
            <person name="Plett J."/>
            <person name="Nagy L.G."/>
            <person name="Grigoriev I.V."/>
        </authorList>
    </citation>
    <scope>NUCLEOTIDE SEQUENCE</scope>
    <source>
        <strain evidence="2">CCBAS 213</strain>
    </source>
</reference>